<comment type="pathway">
    <text evidence="2 12">Glycan metabolism; osmoregulated periplasmic glucan (OPG) biosynthesis.</text>
</comment>
<comment type="function">
    <text evidence="12">Involved in the biosynthesis of osmoregulated periplasmic glucans (OPGs).</text>
</comment>
<comment type="caution">
    <text evidence="15">The sequence shown here is derived from an EMBL/GenBank/DDBJ whole genome shotgun (WGS) entry which is preliminary data.</text>
</comment>
<evidence type="ECO:0000256" key="8">
    <source>
        <dbReference type="ARBA" id="ARBA00022679"/>
    </source>
</evidence>
<evidence type="ECO:0000256" key="9">
    <source>
        <dbReference type="ARBA" id="ARBA00022692"/>
    </source>
</evidence>
<accession>A0A2U1V9H2</accession>
<keyword evidence="10 12" id="KW-1133">Transmembrane helix</keyword>
<evidence type="ECO:0000259" key="14">
    <source>
        <dbReference type="Pfam" id="PF13632"/>
    </source>
</evidence>
<dbReference type="SUPFAM" id="SSF53448">
    <property type="entry name" value="Nucleotide-diphospho-sugar transferases"/>
    <property type="match status" value="1"/>
</dbReference>
<dbReference type="InterPro" id="IPR029044">
    <property type="entry name" value="Nucleotide-diphossugar_trans"/>
</dbReference>
<keyword evidence="9 12" id="KW-0812">Transmembrane</keyword>
<comment type="subcellular location">
    <subcellularLocation>
        <location evidence="1">Cell inner membrane</location>
        <topology evidence="1">Multi-pass membrane protein</topology>
    </subcellularLocation>
    <subcellularLocation>
        <location evidence="12">Cell membrane</location>
        <topology evidence="12">Multi-pass membrane protein</topology>
    </subcellularLocation>
</comment>
<dbReference type="Gene3D" id="3.90.550.10">
    <property type="entry name" value="Spore Coat Polysaccharide Biosynthesis Protein SpsA, Chain A"/>
    <property type="match status" value="1"/>
</dbReference>
<dbReference type="EC" id="2.4.1.-" evidence="12"/>
<keyword evidence="6" id="KW-0997">Cell inner membrane</keyword>
<evidence type="ECO:0000256" key="3">
    <source>
        <dbReference type="ARBA" id="ARBA00009337"/>
    </source>
</evidence>
<dbReference type="GO" id="GO:0005886">
    <property type="term" value="C:plasma membrane"/>
    <property type="evidence" value="ECO:0007669"/>
    <property type="project" value="UniProtKB-SubCell"/>
</dbReference>
<evidence type="ECO:0000256" key="10">
    <source>
        <dbReference type="ARBA" id="ARBA00022989"/>
    </source>
</evidence>
<dbReference type="PANTHER" id="PTHR43867:SF5">
    <property type="entry name" value="GLUCANS BIOSYNTHESIS GLUCOSYLTRANSFERASE H"/>
    <property type="match status" value="1"/>
</dbReference>
<protein>
    <recommendedName>
        <fullName evidence="4 12">Glucans biosynthesis glucosyltransferase H</fullName>
        <ecNumber evidence="12">2.4.1.-</ecNumber>
    </recommendedName>
</protein>
<keyword evidence="7 12" id="KW-0328">Glycosyltransferase</keyword>
<keyword evidence="5 12" id="KW-1003">Cell membrane</keyword>
<evidence type="ECO:0000256" key="13">
    <source>
        <dbReference type="SAM" id="MobiDB-lite"/>
    </source>
</evidence>
<dbReference type="PANTHER" id="PTHR43867">
    <property type="entry name" value="CELLULOSE SYNTHASE CATALYTIC SUBUNIT A [UDP-FORMING]"/>
    <property type="match status" value="1"/>
</dbReference>
<feature type="transmembrane region" description="Helical" evidence="12">
    <location>
        <begin position="577"/>
        <end position="599"/>
    </location>
</feature>
<keyword evidence="11 12" id="KW-0472">Membrane</keyword>
<feature type="transmembrane region" description="Helical" evidence="12">
    <location>
        <begin position="58"/>
        <end position="78"/>
    </location>
</feature>
<feature type="transmembrane region" description="Helical" evidence="12">
    <location>
        <begin position="90"/>
        <end position="114"/>
    </location>
</feature>
<dbReference type="NCBIfam" id="NF003956">
    <property type="entry name" value="PRK05454.1-3"/>
    <property type="match status" value="1"/>
</dbReference>
<dbReference type="InterPro" id="IPR001173">
    <property type="entry name" value="Glyco_trans_2-like"/>
</dbReference>
<dbReference type="RefSeq" id="WP_109515141.1">
    <property type="nucleotide sequence ID" value="NZ_PDOA01000001.1"/>
</dbReference>
<feature type="transmembrane region" description="Helical" evidence="12">
    <location>
        <begin position="498"/>
        <end position="517"/>
    </location>
</feature>
<keyword evidence="16" id="KW-1185">Reference proteome</keyword>
<sequence length="721" mass="78850">MDGVTRPAAAPPAPGEEGWRALPPEAPLAMPVQSLRARPTVRPGGRPSQLTLVWLRRLLVIGAAIALTAFAAREMWLVLGSGKPTALQGIVLVLFVVLFAWIALSFSSAVCGFLRLLAGPDRRLGIAPDGPPPMPGVKTALLMPTYNEDPSRVMAGLQAIHESLAAAGALERFDIFILSDTTQPEIWVAEEAAFLALRERTGDHGRIFYRRRAKNTERKAGNIADWVRRWGDAYPQMLVLDADSVMEADTILRLADAMERHPDVGLIQTLPIIAGGNTLFARMQQFAGRVYGPLIAEGIAWWHGAEGNYWGHNAIIRTRAFADAAGLPELHGRKPFGGHIMSHDFVEAALMRRAGWAIHMVPWLRGTYEESPPSLMDLAIRDRRWCQGNLQHASVLPARGLHWVSRLHLLTGIGSYITAPIWLLFLVMGVVLAIQARFIRPEYFPAGPSLFPDWPVVDPVRAMWVFIGTMALLLAPKLMAWFALLFHARDRRGSGGAIRAFLSILVETLVAGLLAPVTMLTQSVDVVGILLGRDSGWNAQRRDDGSLPLGQVARLYWRHTLFGLAFGGAAWLVSPYLALWMSPVVLGLALAIPLAALTARRDIGVGLRRLGLLLTPEERETPVVLARARQLQQELTAAAPEPDVLRLFREPALLEAHRGMLPPPRRPRLDPLDTALLLGLARLEEAESLAEATRLPRAELAAVLADARGLRRLEALAAGGA</sequence>
<evidence type="ECO:0000256" key="1">
    <source>
        <dbReference type="ARBA" id="ARBA00004429"/>
    </source>
</evidence>
<dbReference type="GO" id="GO:0016758">
    <property type="term" value="F:hexosyltransferase activity"/>
    <property type="evidence" value="ECO:0007669"/>
    <property type="project" value="UniProtKB-UniRule"/>
</dbReference>
<dbReference type="GO" id="GO:0009250">
    <property type="term" value="P:glucan biosynthetic process"/>
    <property type="evidence" value="ECO:0007669"/>
    <property type="project" value="UniProtKB-UniRule"/>
</dbReference>
<evidence type="ECO:0000256" key="2">
    <source>
        <dbReference type="ARBA" id="ARBA00005001"/>
    </source>
</evidence>
<dbReference type="InterPro" id="IPR023725">
    <property type="entry name" value="Glucans_biosynth_gluTrFase_H"/>
</dbReference>
<evidence type="ECO:0000313" key="15">
    <source>
        <dbReference type="EMBL" id="PWC30569.1"/>
    </source>
</evidence>
<evidence type="ECO:0000256" key="4">
    <source>
        <dbReference type="ARBA" id="ARBA00020585"/>
    </source>
</evidence>
<dbReference type="NCBIfam" id="NF003962">
    <property type="entry name" value="PRK05454.2-5"/>
    <property type="match status" value="1"/>
</dbReference>
<feature type="transmembrane region" description="Helical" evidence="12">
    <location>
        <begin position="409"/>
        <end position="434"/>
    </location>
</feature>
<proteinExistence type="inferred from homology"/>
<dbReference type="NCBIfam" id="NF003958">
    <property type="entry name" value="PRK05454.2-1"/>
    <property type="match status" value="1"/>
</dbReference>
<evidence type="ECO:0000256" key="6">
    <source>
        <dbReference type="ARBA" id="ARBA00022519"/>
    </source>
</evidence>
<evidence type="ECO:0000256" key="11">
    <source>
        <dbReference type="ARBA" id="ARBA00023136"/>
    </source>
</evidence>
<dbReference type="EMBL" id="PDOA01000001">
    <property type="protein sequence ID" value="PWC30569.1"/>
    <property type="molecule type" value="Genomic_DNA"/>
</dbReference>
<evidence type="ECO:0000256" key="7">
    <source>
        <dbReference type="ARBA" id="ARBA00022676"/>
    </source>
</evidence>
<feature type="transmembrane region" description="Helical" evidence="12">
    <location>
        <begin position="462"/>
        <end position="486"/>
    </location>
</feature>
<comment type="similarity">
    <text evidence="3 12">Belongs to the glycosyltransferase 2 family. OpgH subfamily.</text>
</comment>
<name>A0A2U1V9H2_9PROT</name>
<dbReference type="CDD" id="cd04191">
    <property type="entry name" value="Glucan_BSP_MdoH"/>
    <property type="match status" value="1"/>
</dbReference>
<dbReference type="Pfam" id="PF13632">
    <property type="entry name" value="Glyco_trans_2_3"/>
    <property type="match status" value="1"/>
</dbReference>
<dbReference type="InterPro" id="IPR050321">
    <property type="entry name" value="Glycosyltr_2/OpgH_subfam"/>
</dbReference>
<evidence type="ECO:0000256" key="5">
    <source>
        <dbReference type="ARBA" id="ARBA00022475"/>
    </source>
</evidence>
<reference evidence="16" key="1">
    <citation type="submission" date="2017-10" db="EMBL/GenBank/DDBJ databases">
        <authorList>
            <person name="Toshchakov S.V."/>
            <person name="Goeva M.A."/>
        </authorList>
    </citation>
    <scope>NUCLEOTIDE SEQUENCE [LARGE SCALE GENOMIC DNA]</scope>
    <source>
        <strain evidence="16">JR1/69-1-13</strain>
    </source>
</reference>
<evidence type="ECO:0000313" key="16">
    <source>
        <dbReference type="Proteomes" id="UP000245048"/>
    </source>
</evidence>
<keyword evidence="8 12" id="KW-0808">Transferase</keyword>
<organism evidence="15 16">
    <name type="scientific">Teichococcus aestuarii</name>
    <dbReference type="NCBI Taxonomy" id="568898"/>
    <lineage>
        <taxon>Bacteria</taxon>
        <taxon>Pseudomonadati</taxon>
        <taxon>Pseudomonadota</taxon>
        <taxon>Alphaproteobacteria</taxon>
        <taxon>Acetobacterales</taxon>
        <taxon>Roseomonadaceae</taxon>
        <taxon>Roseomonas</taxon>
    </lineage>
</organism>
<dbReference type="HAMAP" id="MF_01072">
    <property type="entry name" value="MdoH_OpgH"/>
    <property type="match status" value="1"/>
</dbReference>
<dbReference type="UniPathway" id="UPA00637"/>
<feature type="region of interest" description="Disordered" evidence="13">
    <location>
        <begin position="1"/>
        <end position="22"/>
    </location>
</feature>
<dbReference type="Proteomes" id="UP000245048">
    <property type="component" value="Unassembled WGS sequence"/>
</dbReference>
<feature type="domain" description="Glycosyltransferase 2-like" evidence="14">
    <location>
        <begin position="238"/>
        <end position="431"/>
    </location>
</feature>
<gene>
    <name evidence="12" type="primary">opgH</name>
    <name evidence="15" type="ORF">CR165_01300</name>
</gene>
<evidence type="ECO:0000256" key="12">
    <source>
        <dbReference type="HAMAP-Rule" id="MF_01072"/>
    </source>
</evidence>
<dbReference type="AlphaFoldDB" id="A0A2U1V9H2"/>
<dbReference type="OrthoDB" id="9775281at2"/>